<reference evidence="1 2" key="1">
    <citation type="journal article" date="2023" name="Mol. Biol. Evol.">
        <title>Genomics of Secondarily Temperate Adaptation in the Only Non-Antarctic Icefish.</title>
        <authorList>
            <person name="Rivera-Colon A.G."/>
            <person name="Rayamajhi N."/>
            <person name="Minhas B.F."/>
            <person name="Madrigal G."/>
            <person name="Bilyk K.T."/>
            <person name="Yoon V."/>
            <person name="Hune M."/>
            <person name="Gregory S."/>
            <person name="Cheng C.H.C."/>
            <person name="Catchen J.M."/>
        </authorList>
    </citation>
    <scope>NUCLEOTIDE SEQUENCE [LARGE SCALE GENOMIC DNA]</scope>
    <source>
        <tissue evidence="1">White muscle</tissue>
    </source>
</reference>
<evidence type="ECO:0000313" key="2">
    <source>
        <dbReference type="Proteomes" id="UP001331515"/>
    </source>
</evidence>
<protein>
    <submittedName>
        <fullName evidence="1">Uncharacterized protein</fullName>
    </submittedName>
</protein>
<evidence type="ECO:0000313" key="1">
    <source>
        <dbReference type="EMBL" id="KAK5924061.1"/>
    </source>
</evidence>
<name>A0AAN8DJM9_CHAGU</name>
<dbReference type="Proteomes" id="UP001331515">
    <property type="component" value="Unassembled WGS sequence"/>
</dbReference>
<proteinExistence type="predicted"/>
<comment type="caution">
    <text evidence="1">The sequence shown here is derived from an EMBL/GenBank/DDBJ whole genome shotgun (WGS) entry which is preliminary data.</text>
</comment>
<gene>
    <name evidence="1" type="ORF">CgunFtcFv8_000969</name>
</gene>
<keyword evidence="2" id="KW-1185">Reference proteome</keyword>
<dbReference type="AlphaFoldDB" id="A0AAN8DJM9"/>
<organism evidence="1 2">
    <name type="scientific">Champsocephalus gunnari</name>
    <name type="common">Mackerel icefish</name>
    <dbReference type="NCBI Taxonomy" id="52237"/>
    <lineage>
        <taxon>Eukaryota</taxon>
        <taxon>Metazoa</taxon>
        <taxon>Chordata</taxon>
        <taxon>Craniata</taxon>
        <taxon>Vertebrata</taxon>
        <taxon>Euteleostomi</taxon>
        <taxon>Actinopterygii</taxon>
        <taxon>Neopterygii</taxon>
        <taxon>Teleostei</taxon>
        <taxon>Neoteleostei</taxon>
        <taxon>Acanthomorphata</taxon>
        <taxon>Eupercaria</taxon>
        <taxon>Perciformes</taxon>
        <taxon>Notothenioidei</taxon>
        <taxon>Channichthyidae</taxon>
        <taxon>Champsocephalus</taxon>
    </lineage>
</organism>
<dbReference type="EMBL" id="JAURVH010001521">
    <property type="protein sequence ID" value="KAK5924061.1"/>
    <property type="molecule type" value="Genomic_DNA"/>
</dbReference>
<sequence length="66" mass="7610">MRKEEIMSLHDSSSQPLPYILNTVLLSPSEEYEKNQVFQGQQGKEDIVLPRPYSIRRKLATGMAPY</sequence>
<accession>A0AAN8DJM9</accession>